<gene>
    <name evidence="6" type="ORF">H4219_004466</name>
</gene>
<dbReference type="Gene3D" id="3.30.1560.10">
    <property type="entry name" value="Mago nashi"/>
    <property type="match status" value="1"/>
</dbReference>
<evidence type="ECO:0000256" key="3">
    <source>
        <dbReference type="ARBA" id="ARBA00023242"/>
    </source>
</evidence>
<comment type="subcellular location">
    <subcellularLocation>
        <location evidence="1">Nucleus</location>
    </subcellularLocation>
</comment>
<comment type="caution">
    <text evidence="6">The sequence shown here is derived from an EMBL/GenBank/DDBJ whole genome shotgun (WGS) entry which is preliminary data.</text>
</comment>
<dbReference type="GO" id="GO:0008380">
    <property type="term" value="P:RNA splicing"/>
    <property type="evidence" value="ECO:0007669"/>
    <property type="project" value="InterPro"/>
</dbReference>
<evidence type="ECO:0000256" key="1">
    <source>
        <dbReference type="ARBA" id="ARBA00004123"/>
    </source>
</evidence>
<keyword evidence="3" id="KW-0539">Nucleus</keyword>
<dbReference type="Pfam" id="PF02792">
    <property type="entry name" value="Mago_nashi"/>
    <property type="match status" value="1"/>
</dbReference>
<feature type="region of interest" description="Disordered" evidence="4">
    <location>
        <begin position="34"/>
        <end position="59"/>
    </location>
</feature>
<dbReference type="InterPro" id="IPR036605">
    <property type="entry name" value="Mago_nashi_sf"/>
</dbReference>
<evidence type="ECO:0000313" key="6">
    <source>
        <dbReference type="EMBL" id="KAJ1915133.1"/>
    </source>
</evidence>
<feature type="signal peptide" evidence="5">
    <location>
        <begin position="1"/>
        <end position="20"/>
    </location>
</feature>
<keyword evidence="5" id="KW-0732">Signal</keyword>
<dbReference type="GO" id="GO:0035145">
    <property type="term" value="C:exon-exon junction complex"/>
    <property type="evidence" value="ECO:0007669"/>
    <property type="project" value="InterPro"/>
</dbReference>
<evidence type="ECO:0000256" key="2">
    <source>
        <dbReference type="ARBA" id="ARBA00009270"/>
    </source>
</evidence>
<dbReference type="SUPFAM" id="SSF89817">
    <property type="entry name" value="Mago nashi protein"/>
    <property type="match status" value="1"/>
</dbReference>
<dbReference type="OrthoDB" id="6495301at2759"/>
<organism evidence="6 7">
    <name type="scientific">Mycoemilia scoparia</name>
    <dbReference type="NCBI Taxonomy" id="417184"/>
    <lineage>
        <taxon>Eukaryota</taxon>
        <taxon>Fungi</taxon>
        <taxon>Fungi incertae sedis</taxon>
        <taxon>Zoopagomycota</taxon>
        <taxon>Kickxellomycotina</taxon>
        <taxon>Kickxellomycetes</taxon>
        <taxon>Kickxellales</taxon>
        <taxon>Kickxellaceae</taxon>
        <taxon>Mycoemilia</taxon>
    </lineage>
</organism>
<name>A0A9W7ZRK0_9FUNG</name>
<feature type="chain" id="PRO_5040956308" evidence="5">
    <location>
        <begin position="21"/>
        <end position="255"/>
    </location>
</feature>
<dbReference type="InterPro" id="IPR004023">
    <property type="entry name" value="Mago_nashi"/>
</dbReference>
<keyword evidence="7" id="KW-1185">Reference proteome</keyword>
<dbReference type="PANTHER" id="PTHR12638">
    <property type="entry name" value="PROTEIN MAGO NASHI HOMOLOG"/>
    <property type="match status" value="1"/>
</dbReference>
<dbReference type="Proteomes" id="UP001150538">
    <property type="component" value="Unassembled WGS sequence"/>
</dbReference>
<proteinExistence type="inferred from homology"/>
<reference evidence="6" key="1">
    <citation type="submission" date="2022-07" db="EMBL/GenBank/DDBJ databases">
        <title>Phylogenomic reconstructions and comparative analyses of Kickxellomycotina fungi.</title>
        <authorList>
            <person name="Reynolds N.K."/>
            <person name="Stajich J.E."/>
            <person name="Barry K."/>
            <person name="Grigoriev I.V."/>
            <person name="Crous P."/>
            <person name="Smith M.E."/>
        </authorList>
    </citation>
    <scope>NUCLEOTIDE SEQUENCE</scope>
    <source>
        <strain evidence="6">NBRC 100468</strain>
    </source>
</reference>
<feature type="compositionally biased region" description="Acidic residues" evidence="4">
    <location>
        <begin position="35"/>
        <end position="44"/>
    </location>
</feature>
<dbReference type="AlphaFoldDB" id="A0A9W7ZRK0"/>
<dbReference type="EMBL" id="JANBPU010000161">
    <property type="protein sequence ID" value="KAJ1915133.1"/>
    <property type="molecule type" value="Genomic_DNA"/>
</dbReference>
<comment type="similarity">
    <text evidence="2">Belongs to the mago nashi family.</text>
</comment>
<evidence type="ECO:0000313" key="7">
    <source>
        <dbReference type="Proteomes" id="UP001150538"/>
    </source>
</evidence>
<accession>A0A9W7ZRK0</accession>
<feature type="non-terminal residue" evidence="6">
    <location>
        <position position="1"/>
    </location>
</feature>
<dbReference type="PANTHER" id="PTHR12638:SF0">
    <property type="entry name" value="MAGO HOMOLOG, EXON JUNCTION COMPLEX SUBUNIT-RELATED"/>
    <property type="match status" value="1"/>
</dbReference>
<protein>
    <submittedName>
        <fullName evidence="6">Uncharacterized protein</fullName>
    </submittedName>
</protein>
<evidence type="ECO:0000256" key="4">
    <source>
        <dbReference type="SAM" id="MobiDB-lite"/>
    </source>
</evidence>
<evidence type="ECO:0000256" key="5">
    <source>
        <dbReference type="SAM" id="SignalP"/>
    </source>
</evidence>
<sequence>MKLAWAILFALLGASILCLASSIDADDIVAPAAVDNEEDGDPNAEDNPNPEAQNYPHGLGLSDLENARLPVLTPEQDEILVPAFEALEELRKLDVTSDDIKEDFYKYTAHIYKTLQLIVGTPNDKEISQYFVLQVITESLRMEKESGHVGRFGHEFIEFEVNGDGLLRYANNTSYRKDGMIRKQACLSQTIIDQIKKIINDAEILKEDDAKWPEKDESGRQELEIRFGRQHISFQTSKIGSLAEIQESDDPDGLR</sequence>